<comment type="caution">
    <text evidence="5">The sequence shown here is derived from an EMBL/GenBank/DDBJ whole genome shotgun (WGS) entry which is preliminary data.</text>
</comment>
<dbReference type="PANTHER" id="PTHR38445">
    <property type="entry name" value="HTH-TYPE TRANSCRIPTIONAL REPRESSOR YTRA"/>
    <property type="match status" value="1"/>
</dbReference>
<evidence type="ECO:0000313" key="5">
    <source>
        <dbReference type="EMBL" id="KWZ78576.1"/>
    </source>
</evidence>
<evidence type="ECO:0000256" key="3">
    <source>
        <dbReference type="ARBA" id="ARBA00023163"/>
    </source>
</evidence>
<dbReference type="PATRIC" id="fig|33036.3.peg.586"/>
<evidence type="ECO:0000256" key="1">
    <source>
        <dbReference type="ARBA" id="ARBA00023015"/>
    </source>
</evidence>
<dbReference type="AlphaFoldDB" id="A0A133KGB0"/>
<dbReference type="InterPro" id="IPR036388">
    <property type="entry name" value="WH-like_DNA-bd_sf"/>
</dbReference>
<dbReference type="InterPro" id="IPR036390">
    <property type="entry name" value="WH_DNA-bd_sf"/>
</dbReference>
<dbReference type="STRING" id="33036.HMPREF3200_00587"/>
<dbReference type="SMART" id="SM00345">
    <property type="entry name" value="HTH_GNTR"/>
    <property type="match status" value="1"/>
</dbReference>
<keyword evidence="1" id="KW-0805">Transcription regulation</keyword>
<evidence type="ECO:0000313" key="6">
    <source>
        <dbReference type="Proteomes" id="UP000070383"/>
    </source>
</evidence>
<feature type="domain" description="HTH gntR-type" evidence="4">
    <location>
        <begin position="19"/>
        <end position="87"/>
    </location>
</feature>
<organism evidence="5 6">
    <name type="scientific">Anaerococcus tetradius</name>
    <dbReference type="NCBI Taxonomy" id="33036"/>
    <lineage>
        <taxon>Bacteria</taxon>
        <taxon>Bacillati</taxon>
        <taxon>Bacillota</taxon>
        <taxon>Tissierellia</taxon>
        <taxon>Tissierellales</taxon>
        <taxon>Peptoniphilaceae</taxon>
        <taxon>Anaerococcus</taxon>
    </lineage>
</organism>
<dbReference type="Pfam" id="PF00392">
    <property type="entry name" value="GntR"/>
    <property type="match status" value="1"/>
</dbReference>
<keyword evidence="6" id="KW-1185">Reference proteome</keyword>
<dbReference type="Proteomes" id="UP000070383">
    <property type="component" value="Unassembled WGS sequence"/>
</dbReference>
<name>A0A133KGB0_9FIRM</name>
<gene>
    <name evidence="5" type="ORF">HMPREF3200_00587</name>
</gene>
<dbReference type="GO" id="GO:0003700">
    <property type="term" value="F:DNA-binding transcription factor activity"/>
    <property type="evidence" value="ECO:0007669"/>
    <property type="project" value="InterPro"/>
</dbReference>
<reference evidence="6" key="1">
    <citation type="submission" date="2016-01" db="EMBL/GenBank/DDBJ databases">
        <authorList>
            <person name="Mitreva M."/>
            <person name="Pepin K.H."/>
            <person name="Mihindukulasuriya K.A."/>
            <person name="Fulton R."/>
            <person name="Fronick C."/>
            <person name="O'Laughlin M."/>
            <person name="Miner T."/>
            <person name="Herter B."/>
            <person name="Rosa B.A."/>
            <person name="Cordes M."/>
            <person name="Tomlinson C."/>
            <person name="Wollam A."/>
            <person name="Palsikar V.B."/>
            <person name="Mardis E.R."/>
            <person name="Wilson R.K."/>
        </authorList>
    </citation>
    <scope>NUCLEOTIDE SEQUENCE [LARGE SCALE GENOMIC DNA]</scope>
    <source>
        <strain evidence="6">MJR8151</strain>
    </source>
</reference>
<keyword evidence="2" id="KW-0238">DNA-binding</keyword>
<dbReference type="CDD" id="cd07377">
    <property type="entry name" value="WHTH_GntR"/>
    <property type="match status" value="1"/>
</dbReference>
<dbReference type="EMBL" id="LRPM01000022">
    <property type="protein sequence ID" value="KWZ78576.1"/>
    <property type="molecule type" value="Genomic_DNA"/>
</dbReference>
<dbReference type="PROSITE" id="PS50949">
    <property type="entry name" value="HTH_GNTR"/>
    <property type="match status" value="1"/>
</dbReference>
<keyword evidence="3" id="KW-0804">Transcription</keyword>
<proteinExistence type="predicted"/>
<evidence type="ECO:0000256" key="2">
    <source>
        <dbReference type="ARBA" id="ARBA00023125"/>
    </source>
</evidence>
<accession>A0A133KGB0</accession>
<dbReference type="PANTHER" id="PTHR38445:SF9">
    <property type="entry name" value="HTH-TYPE TRANSCRIPTIONAL REPRESSOR YTRA"/>
    <property type="match status" value="1"/>
</dbReference>
<dbReference type="GO" id="GO:0003677">
    <property type="term" value="F:DNA binding"/>
    <property type="evidence" value="ECO:0007669"/>
    <property type="project" value="UniProtKB-KW"/>
</dbReference>
<dbReference type="Gene3D" id="1.10.10.10">
    <property type="entry name" value="Winged helix-like DNA-binding domain superfamily/Winged helix DNA-binding domain"/>
    <property type="match status" value="1"/>
</dbReference>
<evidence type="ECO:0000259" key="4">
    <source>
        <dbReference type="PROSITE" id="PS50949"/>
    </source>
</evidence>
<sequence>MTKHHKGGFMFNISFSSEIPLYMQIVDETKSFIAAGYFKDGDKFPSVRELSKSLSINQTTVSKAFKELDRLGLIETRPGIGTFIKIDSKKLSSSKDEFERVLVDDFKEAIFLGFSKDEIIGIFDKTERNLYED</sequence>
<dbReference type="SUPFAM" id="SSF46785">
    <property type="entry name" value="Winged helix' DNA-binding domain"/>
    <property type="match status" value="1"/>
</dbReference>
<protein>
    <submittedName>
        <fullName evidence="5">Transcriptional regulator, GntR family</fullName>
    </submittedName>
</protein>
<dbReference type="InterPro" id="IPR000524">
    <property type="entry name" value="Tscrpt_reg_HTH_GntR"/>
</dbReference>